<dbReference type="InterPro" id="IPR036013">
    <property type="entry name" value="Band_7/SPFH_dom_sf"/>
</dbReference>
<dbReference type="InterPro" id="IPR050710">
    <property type="entry name" value="Band7/mec-2_domain"/>
</dbReference>
<dbReference type="PANTHER" id="PTHR43327:SF10">
    <property type="entry name" value="STOMATIN-LIKE PROTEIN 2, MITOCHONDRIAL"/>
    <property type="match status" value="1"/>
</dbReference>
<evidence type="ECO:0000256" key="3">
    <source>
        <dbReference type="ARBA" id="ARBA00022692"/>
    </source>
</evidence>
<evidence type="ECO:0000256" key="4">
    <source>
        <dbReference type="ARBA" id="ARBA00022989"/>
    </source>
</evidence>
<protein>
    <submittedName>
        <fullName evidence="8">SPFH domain-containing protein</fullName>
    </submittedName>
</protein>
<evidence type="ECO:0000256" key="2">
    <source>
        <dbReference type="ARBA" id="ARBA00008164"/>
    </source>
</evidence>
<dbReference type="Gene3D" id="3.30.479.30">
    <property type="entry name" value="Band 7 domain"/>
    <property type="match status" value="1"/>
</dbReference>
<dbReference type="Pfam" id="PF01145">
    <property type="entry name" value="Band_7"/>
    <property type="match status" value="1"/>
</dbReference>
<dbReference type="CDD" id="cd08829">
    <property type="entry name" value="SPFH_paraslipin"/>
    <property type="match status" value="1"/>
</dbReference>
<comment type="similarity">
    <text evidence="2">Belongs to the band 7/mec-2 family.</text>
</comment>
<evidence type="ECO:0000259" key="7">
    <source>
        <dbReference type="SMART" id="SM00244"/>
    </source>
</evidence>
<comment type="caution">
    <text evidence="8">The sequence shown here is derived from an EMBL/GenBank/DDBJ whole genome shotgun (WGS) entry which is preliminary data.</text>
</comment>
<evidence type="ECO:0000256" key="5">
    <source>
        <dbReference type="ARBA" id="ARBA00023136"/>
    </source>
</evidence>
<gene>
    <name evidence="8" type="ORF">GCM10009838_08930</name>
</gene>
<reference evidence="8 9" key="1">
    <citation type="journal article" date="2019" name="Int. J. Syst. Evol. Microbiol.">
        <title>The Global Catalogue of Microorganisms (GCM) 10K type strain sequencing project: providing services to taxonomists for standard genome sequencing and annotation.</title>
        <authorList>
            <consortium name="The Broad Institute Genomics Platform"/>
            <consortium name="The Broad Institute Genome Sequencing Center for Infectious Disease"/>
            <person name="Wu L."/>
            <person name="Ma J."/>
        </authorList>
    </citation>
    <scope>NUCLEOTIDE SEQUENCE [LARGE SCALE GENOMIC DNA]</scope>
    <source>
        <strain evidence="8 9">JCM 16013</strain>
    </source>
</reference>
<name>A0ABN2QN61_9ACTN</name>
<evidence type="ECO:0000313" key="8">
    <source>
        <dbReference type="EMBL" id="GAA1955464.1"/>
    </source>
</evidence>
<keyword evidence="5" id="KW-0472">Membrane</keyword>
<comment type="subcellular location">
    <subcellularLocation>
        <location evidence="1">Membrane</location>
        <topology evidence="1">Single-pass membrane protein</topology>
    </subcellularLocation>
</comment>
<accession>A0ABN2QN61</accession>
<keyword evidence="4" id="KW-1133">Transmembrane helix</keyword>
<organism evidence="8 9">
    <name type="scientific">Catenulispora subtropica</name>
    <dbReference type="NCBI Taxonomy" id="450798"/>
    <lineage>
        <taxon>Bacteria</taxon>
        <taxon>Bacillati</taxon>
        <taxon>Actinomycetota</taxon>
        <taxon>Actinomycetes</taxon>
        <taxon>Catenulisporales</taxon>
        <taxon>Catenulisporaceae</taxon>
        <taxon>Catenulispora</taxon>
    </lineage>
</organism>
<dbReference type="InterPro" id="IPR018080">
    <property type="entry name" value="Band_7/stomatin-like_CS"/>
</dbReference>
<evidence type="ECO:0000256" key="1">
    <source>
        <dbReference type="ARBA" id="ARBA00004167"/>
    </source>
</evidence>
<evidence type="ECO:0000256" key="6">
    <source>
        <dbReference type="SAM" id="MobiDB-lite"/>
    </source>
</evidence>
<keyword evidence="3" id="KW-0812">Transmembrane</keyword>
<dbReference type="SMART" id="SM00244">
    <property type="entry name" value="PHB"/>
    <property type="match status" value="1"/>
</dbReference>
<dbReference type="InterPro" id="IPR001107">
    <property type="entry name" value="Band_7"/>
</dbReference>
<dbReference type="RefSeq" id="WP_344655616.1">
    <property type="nucleotide sequence ID" value="NZ_BAAAQM010000003.1"/>
</dbReference>
<feature type="domain" description="Band 7" evidence="7">
    <location>
        <begin position="21"/>
        <end position="179"/>
    </location>
</feature>
<keyword evidence="9" id="KW-1185">Reference proteome</keyword>
<sequence>MITTVVVLIVIAALIGLSLFQSVRIVGQGTVAVIERFGRYTRTLTPGLRILMPVVDRVRAIIDVREQVVPFPPQPVITQDNLTVSIDTVIYFQVTDARAAVYQITNYIQAIEQLTVTTLRNIVGGMDLERTLTSRDYINNELRGVLDQVTGNWGIRVSRVELKAVEPPASIQDSMEKQMRADRDRRAAILSAEGFKQSQILTAEGEKQAAVLRAEGEAKARALQAEGEAAAIRKVFEAIHDGNADNQVMAYQYLQQLPKIAEGDSNKLWIIPSEFGKALENVGGALGRLPGMPAAPPEPSLAANGNGGGPLSHGGDAQGPAKGPRADRPPRQRGTSSPADDVFFNQDED</sequence>
<dbReference type="PROSITE" id="PS01270">
    <property type="entry name" value="BAND_7"/>
    <property type="match status" value="1"/>
</dbReference>
<dbReference type="InterPro" id="IPR001972">
    <property type="entry name" value="Stomatin_HflK_fam"/>
</dbReference>
<dbReference type="SUPFAM" id="SSF117892">
    <property type="entry name" value="Band 7/SPFH domain"/>
    <property type="match status" value="1"/>
</dbReference>
<dbReference type="PRINTS" id="PR00721">
    <property type="entry name" value="STOMATIN"/>
</dbReference>
<dbReference type="PANTHER" id="PTHR43327">
    <property type="entry name" value="STOMATIN-LIKE PROTEIN 2, MITOCHONDRIAL"/>
    <property type="match status" value="1"/>
</dbReference>
<dbReference type="Proteomes" id="UP001499854">
    <property type="component" value="Unassembled WGS sequence"/>
</dbReference>
<evidence type="ECO:0000313" key="9">
    <source>
        <dbReference type="Proteomes" id="UP001499854"/>
    </source>
</evidence>
<feature type="region of interest" description="Disordered" evidence="6">
    <location>
        <begin position="290"/>
        <end position="349"/>
    </location>
</feature>
<dbReference type="EMBL" id="BAAAQM010000003">
    <property type="protein sequence ID" value="GAA1955464.1"/>
    <property type="molecule type" value="Genomic_DNA"/>
</dbReference>
<proteinExistence type="inferred from homology"/>